<feature type="chain" id="PRO_5027060792" description="FecR protein domain-containing protein" evidence="2">
    <location>
        <begin position="24"/>
        <end position="306"/>
    </location>
</feature>
<keyword evidence="5" id="KW-1185">Reference proteome</keyword>
<keyword evidence="2" id="KW-0732">Signal</keyword>
<dbReference type="RefSeq" id="WP_164534668.1">
    <property type="nucleotide sequence ID" value="NZ_JAALFG010000002.1"/>
</dbReference>
<dbReference type="EMBL" id="JAALFG010000002">
    <property type="protein sequence ID" value="NGP18464.1"/>
    <property type="molecule type" value="Genomic_DNA"/>
</dbReference>
<evidence type="ECO:0000313" key="5">
    <source>
        <dbReference type="Proteomes" id="UP000474802"/>
    </source>
</evidence>
<evidence type="ECO:0000256" key="2">
    <source>
        <dbReference type="SAM" id="SignalP"/>
    </source>
</evidence>
<dbReference type="InterPro" id="IPR006860">
    <property type="entry name" value="FecR"/>
</dbReference>
<feature type="compositionally biased region" description="Pro residues" evidence="1">
    <location>
        <begin position="230"/>
        <end position="241"/>
    </location>
</feature>
<dbReference type="Proteomes" id="UP000474802">
    <property type="component" value="Unassembled WGS sequence"/>
</dbReference>
<sequence>MMRISQKLVLAVLLATSSVPAIADDWHVVRLRGTVLHLEDGAWQKLSRGDIVSDDRIIKSLNGRARFQRNDEVVELSTNSMIQIMDKTGRDYTTVVGHEGSVSFDVDARNVYHFSVVTPHLAAVVKGTAFSVTAGPATSTLSVTRGIVLVEDTQFGQQMSVTAGEQVEAGGDRPAVPTAVNQPASPPTIDTPPAANAPQSLEPAPSETVAESLVSNSSSSSVAEVEAPPSGLPLPPQAAPPSLNPLQPVTIPTPTITLPGITLPVVTLPVITLPDLIPPAIPLPVVTVPTPGGCDDEDDEDDCDDD</sequence>
<reference evidence="4 5" key="1">
    <citation type="submission" date="2020-02" db="EMBL/GenBank/DDBJ databases">
        <authorList>
            <person name="Khan S.A."/>
            <person name="Jeon C.O."/>
            <person name="Chun B.H."/>
        </authorList>
    </citation>
    <scope>NUCLEOTIDE SEQUENCE [LARGE SCALE GENOMIC DNA]</scope>
    <source>
        <strain evidence="4 5">H239</strain>
    </source>
</reference>
<dbReference type="PANTHER" id="PTHR38731">
    <property type="entry name" value="LIPL45-RELATED LIPOPROTEIN-RELATED"/>
    <property type="match status" value="1"/>
</dbReference>
<dbReference type="AlphaFoldDB" id="A0A6M1SP62"/>
<protein>
    <recommendedName>
        <fullName evidence="3">FecR protein domain-containing protein</fullName>
    </recommendedName>
</protein>
<dbReference type="Pfam" id="PF04773">
    <property type="entry name" value="FecR"/>
    <property type="match status" value="1"/>
</dbReference>
<feature type="domain" description="FecR protein" evidence="3">
    <location>
        <begin position="63"/>
        <end position="148"/>
    </location>
</feature>
<proteinExistence type="predicted"/>
<reference evidence="4 5" key="2">
    <citation type="submission" date="2020-03" db="EMBL/GenBank/DDBJ databases">
        <title>Devosia chinhatensis sp. nov., isolated from a hexachlorocyclohexane (HCH) dump site in India.</title>
        <authorList>
            <person name="Kumar M."/>
            <person name="Lal R."/>
        </authorList>
    </citation>
    <scope>NUCLEOTIDE SEQUENCE [LARGE SCALE GENOMIC DNA]</scope>
    <source>
        <strain evidence="4 5">H239</strain>
    </source>
</reference>
<evidence type="ECO:0000259" key="3">
    <source>
        <dbReference type="Pfam" id="PF04773"/>
    </source>
</evidence>
<feature type="compositionally biased region" description="Low complexity" evidence="1">
    <location>
        <begin position="209"/>
        <end position="229"/>
    </location>
</feature>
<feature type="region of interest" description="Disordered" evidence="1">
    <location>
        <begin position="165"/>
        <end position="241"/>
    </location>
</feature>
<gene>
    <name evidence="4" type="ORF">G5575_13100</name>
</gene>
<dbReference type="Gene3D" id="2.60.120.1440">
    <property type="match status" value="1"/>
</dbReference>
<comment type="caution">
    <text evidence="4">The sequence shown here is derived from an EMBL/GenBank/DDBJ whole genome shotgun (WGS) entry which is preliminary data.</text>
</comment>
<evidence type="ECO:0000256" key="1">
    <source>
        <dbReference type="SAM" id="MobiDB-lite"/>
    </source>
</evidence>
<evidence type="ECO:0000313" key="4">
    <source>
        <dbReference type="EMBL" id="NGP18464.1"/>
    </source>
</evidence>
<feature type="signal peptide" evidence="2">
    <location>
        <begin position="1"/>
        <end position="23"/>
    </location>
</feature>
<organism evidence="4 5">
    <name type="scientific">Devosia aurantiaca</name>
    <dbReference type="NCBI Taxonomy" id="2714858"/>
    <lineage>
        <taxon>Bacteria</taxon>
        <taxon>Pseudomonadati</taxon>
        <taxon>Pseudomonadota</taxon>
        <taxon>Alphaproteobacteria</taxon>
        <taxon>Hyphomicrobiales</taxon>
        <taxon>Devosiaceae</taxon>
        <taxon>Devosia</taxon>
    </lineage>
</organism>
<dbReference type="PANTHER" id="PTHR38731:SF3">
    <property type="entry name" value="BLL6125 PROTEIN"/>
    <property type="match status" value="1"/>
</dbReference>
<name>A0A6M1SP62_9HYPH</name>
<accession>A0A6M1SP62</accession>